<organism evidence="7 8">
    <name type="scientific">Heyndrickxia oleronia</name>
    <dbReference type="NCBI Taxonomy" id="38875"/>
    <lineage>
        <taxon>Bacteria</taxon>
        <taxon>Bacillati</taxon>
        <taxon>Bacillota</taxon>
        <taxon>Bacilli</taxon>
        <taxon>Bacillales</taxon>
        <taxon>Bacillaceae</taxon>
        <taxon>Heyndrickxia</taxon>
    </lineage>
</organism>
<protein>
    <recommendedName>
        <fullName evidence="6">Metallo-beta-lactamase domain-containing protein</fullName>
    </recommendedName>
</protein>
<dbReference type="Gene3D" id="3.60.15.10">
    <property type="entry name" value="Ribonuclease Z/Hydroxyacylglutathione hydrolase-like"/>
    <property type="match status" value="1"/>
</dbReference>
<dbReference type="PANTHER" id="PTHR42978">
    <property type="entry name" value="QUORUM-QUENCHING LACTONASE YTNP-RELATED-RELATED"/>
    <property type="match status" value="1"/>
</dbReference>
<evidence type="ECO:0000256" key="3">
    <source>
        <dbReference type="ARBA" id="ARBA00022723"/>
    </source>
</evidence>
<evidence type="ECO:0000313" key="7">
    <source>
        <dbReference type="EMBL" id="OOP69118.1"/>
    </source>
</evidence>
<accession>A0A8E2ICX2</accession>
<dbReference type="SMART" id="SM00849">
    <property type="entry name" value="Lactamase_B"/>
    <property type="match status" value="1"/>
</dbReference>
<evidence type="ECO:0000256" key="5">
    <source>
        <dbReference type="ARBA" id="ARBA00022833"/>
    </source>
</evidence>
<dbReference type="InterPro" id="IPR036866">
    <property type="entry name" value="RibonucZ/Hydroxyglut_hydro"/>
</dbReference>
<dbReference type="PANTHER" id="PTHR42978:SF2">
    <property type="entry name" value="102 KBASES UNSTABLE REGION: FROM 1 TO 119443"/>
    <property type="match status" value="1"/>
</dbReference>
<dbReference type="InterPro" id="IPR051013">
    <property type="entry name" value="MBL_superfamily_lactonases"/>
</dbReference>
<dbReference type="InterPro" id="IPR001279">
    <property type="entry name" value="Metallo-B-lactamas"/>
</dbReference>
<comment type="caution">
    <text evidence="7">The sequence shown here is derived from an EMBL/GenBank/DDBJ whole genome shotgun (WGS) entry which is preliminary data.</text>
</comment>
<comment type="cofactor">
    <cofactor evidence="1">
        <name>Zn(2+)</name>
        <dbReference type="ChEBI" id="CHEBI:29105"/>
    </cofactor>
</comment>
<dbReference type="Pfam" id="PF00753">
    <property type="entry name" value="Lactamase_B"/>
    <property type="match status" value="1"/>
</dbReference>
<evidence type="ECO:0000256" key="2">
    <source>
        <dbReference type="ARBA" id="ARBA00007749"/>
    </source>
</evidence>
<evidence type="ECO:0000256" key="1">
    <source>
        <dbReference type="ARBA" id="ARBA00001947"/>
    </source>
</evidence>
<proteinExistence type="inferred from homology"/>
<gene>
    <name evidence="7" type="ORF">BWZ43_06660</name>
</gene>
<name>A0A8E2ICX2_9BACI</name>
<dbReference type="AlphaFoldDB" id="A0A8E2ICX2"/>
<dbReference type="CDD" id="cd07730">
    <property type="entry name" value="metallo-hydrolase-like_MBL-fold"/>
    <property type="match status" value="1"/>
</dbReference>
<keyword evidence="3" id="KW-0479">Metal-binding</keyword>
<evidence type="ECO:0000313" key="8">
    <source>
        <dbReference type="Proteomes" id="UP000189761"/>
    </source>
</evidence>
<feature type="domain" description="Metallo-beta-lactamase" evidence="6">
    <location>
        <begin position="32"/>
        <end position="271"/>
    </location>
</feature>
<dbReference type="RefSeq" id="WP_078109774.1">
    <property type="nucleotide sequence ID" value="NZ_CP065424.1"/>
</dbReference>
<dbReference type="SUPFAM" id="SSF56281">
    <property type="entry name" value="Metallo-hydrolase/oxidoreductase"/>
    <property type="match status" value="1"/>
</dbReference>
<comment type="similarity">
    <text evidence="2">Belongs to the metallo-beta-lactamase superfamily.</text>
</comment>
<keyword evidence="5" id="KW-0862">Zinc</keyword>
<keyword evidence="8" id="KW-1185">Reference proteome</keyword>
<dbReference type="EMBL" id="MTLA01000066">
    <property type="protein sequence ID" value="OOP69118.1"/>
    <property type="molecule type" value="Genomic_DNA"/>
</dbReference>
<dbReference type="GO" id="GO:0016787">
    <property type="term" value="F:hydrolase activity"/>
    <property type="evidence" value="ECO:0007669"/>
    <property type="project" value="UniProtKB-KW"/>
</dbReference>
<dbReference type="Proteomes" id="UP000189761">
    <property type="component" value="Unassembled WGS sequence"/>
</dbReference>
<evidence type="ECO:0000256" key="4">
    <source>
        <dbReference type="ARBA" id="ARBA00022801"/>
    </source>
</evidence>
<sequence length="284" mass="33085">MIEQFDVLIGGACKQVEKWTNREKPFKIIQFPAHFFYIKHSKKGHILIDTGYSDYFFKETKTFPYSLYRKITPLSFSKHESAKHQLERLGVKASDVRYIFITHFHGDHIAGLKDFPNAIFICSKKAYESVKNLVGLKAVRNGFIPGFLPKDFLDRVKFLEEGPTYQEKVKNSWRLAKPGEFVFDVFGDGSLLSVDLSGHANGQMGVYLSYRNRNIWLIADAAWDSDGYRKNSMPTRLGRLVLNNYKEFKRSLLHIHDFAEKNQDVWIVPSHCREVEDQWKKMFS</sequence>
<dbReference type="GO" id="GO:0046872">
    <property type="term" value="F:metal ion binding"/>
    <property type="evidence" value="ECO:0007669"/>
    <property type="project" value="UniProtKB-KW"/>
</dbReference>
<keyword evidence="4" id="KW-0378">Hydrolase</keyword>
<reference evidence="7 8" key="1">
    <citation type="submission" date="2017-01" db="EMBL/GenBank/DDBJ databases">
        <title>Draft genome sequence of Bacillus oleronius.</title>
        <authorList>
            <person name="Allam M."/>
        </authorList>
    </citation>
    <scope>NUCLEOTIDE SEQUENCE [LARGE SCALE GENOMIC DNA]</scope>
    <source>
        <strain evidence="7 8">DSM 9356</strain>
    </source>
</reference>
<evidence type="ECO:0000259" key="6">
    <source>
        <dbReference type="SMART" id="SM00849"/>
    </source>
</evidence>